<evidence type="ECO:0000256" key="1">
    <source>
        <dbReference type="SAM" id="SignalP"/>
    </source>
</evidence>
<dbReference type="InterPro" id="IPR041238">
    <property type="entry name" value="Rap1a"/>
</dbReference>
<keyword evidence="1" id="KW-0732">Signal</keyword>
<evidence type="ECO:0000313" key="4">
    <source>
        <dbReference type="Proteomes" id="UP001205861"/>
    </source>
</evidence>
<reference evidence="3 4" key="1">
    <citation type="submission" date="2022-08" db="EMBL/GenBank/DDBJ databases">
        <title>Reclassification of Massilia species as members of the genera Telluria, Duganella, Pseudoduganella, Mokoshia gen. nov. and Zemynaea gen. nov. using orthogonal and non-orthogonal genome-based approaches.</title>
        <authorList>
            <person name="Bowman J.P."/>
        </authorList>
    </citation>
    <scope>NUCLEOTIDE SEQUENCE [LARGE SCALE GENOMIC DNA]</scope>
    <source>
        <strain evidence="3 4">JCM 31607</strain>
    </source>
</reference>
<dbReference type="Pfam" id="PF18602">
    <property type="entry name" value="Rap1a"/>
    <property type="match status" value="1"/>
</dbReference>
<dbReference type="EMBL" id="JANUGV010000006">
    <property type="protein sequence ID" value="MCS0610353.1"/>
    <property type="molecule type" value="Genomic_DNA"/>
</dbReference>
<gene>
    <name evidence="3" type="ORF">NX773_19480</name>
</gene>
<dbReference type="Proteomes" id="UP001205861">
    <property type="component" value="Unassembled WGS sequence"/>
</dbReference>
<keyword evidence="4" id="KW-1185">Reference proteome</keyword>
<evidence type="ECO:0000313" key="3">
    <source>
        <dbReference type="EMBL" id="MCS0610353.1"/>
    </source>
</evidence>
<proteinExistence type="predicted"/>
<accession>A0ABT2BR59</accession>
<feature type="domain" description="Rap1a immunity protein" evidence="2">
    <location>
        <begin position="30"/>
        <end position="119"/>
    </location>
</feature>
<dbReference type="Gene3D" id="1.10.890.40">
    <property type="match status" value="1"/>
</dbReference>
<dbReference type="RefSeq" id="WP_258857945.1">
    <property type="nucleotide sequence ID" value="NZ_JANUGV010000006.1"/>
</dbReference>
<feature type="chain" id="PRO_5046979265" description="Rap1a immunity protein domain-containing protein" evidence="1">
    <location>
        <begin position="19"/>
        <end position="121"/>
    </location>
</feature>
<protein>
    <recommendedName>
        <fullName evidence="2">Rap1a immunity protein domain-containing protein</fullName>
    </recommendedName>
</protein>
<name>A0ABT2BR59_9BURK</name>
<comment type="caution">
    <text evidence="3">The sequence shown here is derived from an EMBL/GenBank/DDBJ whole genome shotgun (WGS) entry which is preliminary data.</text>
</comment>
<sequence>MRAALLAGAALVACAVAASPREVWFWHLSGDDFLKQITGEPNVSKWDQSAKATYDQRYAEGYQAGVVDATQGKLWCAPPRMKPDEVDDRIWAELRKRQGMMHGNAAETLIELYAARFPCNR</sequence>
<organism evidence="3 4">
    <name type="scientific">Massilia solisilvae</name>
    <dbReference type="NCBI Taxonomy" id="1811225"/>
    <lineage>
        <taxon>Bacteria</taxon>
        <taxon>Pseudomonadati</taxon>
        <taxon>Pseudomonadota</taxon>
        <taxon>Betaproteobacteria</taxon>
        <taxon>Burkholderiales</taxon>
        <taxon>Oxalobacteraceae</taxon>
        <taxon>Telluria group</taxon>
        <taxon>Massilia</taxon>
    </lineage>
</organism>
<feature type="signal peptide" evidence="1">
    <location>
        <begin position="1"/>
        <end position="18"/>
    </location>
</feature>
<evidence type="ECO:0000259" key="2">
    <source>
        <dbReference type="Pfam" id="PF18602"/>
    </source>
</evidence>